<dbReference type="InterPro" id="IPR046151">
    <property type="entry name" value="DUF6153"/>
</dbReference>
<evidence type="ECO:0000256" key="2">
    <source>
        <dbReference type="SAM" id="Phobius"/>
    </source>
</evidence>
<keyword evidence="2" id="KW-0472">Membrane</keyword>
<dbReference type="EMBL" id="BMXK01000006">
    <property type="protein sequence ID" value="GHD05906.1"/>
    <property type="molecule type" value="Genomic_DNA"/>
</dbReference>
<evidence type="ECO:0000256" key="1">
    <source>
        <dbReference type="SAM" id="MobiDB-lite"/>
    </source>
</evidence>
<feature type="region of interest" description="Disordered" evidence="1">
    <location>
        <begin position="35"/>
        <end position="58"/>
    </location>
</feature>
<evidence type="ECO:0000313" key="5">
    <source>
        <dbReference type="Proteomes" id="UP000642819"/>
    </source>
</evidence>
<accession>A0ABQ3GH07</accession>
<keyword evidence="3" id="KW-0732">Signal</keyword>
<dbReference type="Pfam" id="PF19650">
    <property type="entry name" value="DUF6153"/>
    <property type="match status" value="1"/>
</dbReference>
<protein>
    <recommendedName>
        <fullName evidence="6">DUF2946 domain-containing protein</fullName>
    </recommendedName>
</protein>
<organism evidence="4 5">
    <name type="scientific">Zhihengliuella salsuginis</name>
    <dbReference type="NCBI Taxonomy" id="578222"/>
    <lineage>
        <taxon>Bacteria</taxon>
        <taxon>Bacillati</taxon>
        <taxon>Actinomycetota</taxon>
        <taxon>Actinomycetes</taxon>
        <taxon>Micrococcales</taxon>
        <taxon>Micrococcaceae</taxon>
        <taxon>Zhihengliuella</taxon>
    </lineage>
</organism>
<reference evidence="5" key="1">
    <citation type="journal article" date="2019" name="Int. J. Syst. Evol. Microbiol.">
        <title>The Global Catalogue of Microorganisms (GCM) 10K type strain sequencing project: providing services to taxonomists for standard genome sequencing and annotation.</title>
        <authorList>
            <consortium name="The Broad Institute Genomics Platform"/>
            <consortium name="The Broad Institute Genome Sequencing Center for Infectious Disease"/>
            <person name="Wu L."/>
            <person name="Ma J."/>
        </authorList>
    </citation>
    <scope>NUCLEOTIDE SEQUENCE [LARGE SCALE GENOMIC DNA]</scope>
    <source>
        <strain evidence="5">KCTC 19466</strain>
    </source>
</reference>
<gene>
    <name evidence="4" type="ORF">GCM10008096_15280</name>
</gene>
<feature type="signal peptide" evidence="3">
    <location>
        <begin position="1"/>
        <end position="25"/>
    </location>
</feature>
<comment type="caution">
    <text evidence="4">The sequence shown here is derived from an EMBL/GenBank/DDBJ whole genome shotgun (WGS) entry which is preliminary data.</text>
</comment>
<dbReference type="Proteomes" id="UP000642819">
    <property type="component" value="Unassembled WGS sequence"/>
</dbReference>
<keyword evidence="2" id="KW-0812">Transmembrane</keyword>
<sequence length="135" mass="13706">MRANLAALISACCIILGLLGMHALAQHGTPSAQHDAAPAAAAPATHGGAHAATGAASSFSHPAPGTEDCADCPQAHAAMAAACLLALIAAVLHLAGPPAFRLRLRAWRRLLPRTPVPLPAPPRPPDLNMLCVCRT</sequence>
<keyword evidence="5" id="KW-1185">Reference proteome</keyword>
<keyword evidence="2" id="KW-1133">Transmembrane helix</keyword>
<evidence type="ECO:0000256" key="3">
    <source>
        <dbReference type="SAM" id="SignalP"/>
    </source>
</evidence>
<feature type="chain" id="PRO_5045276454" description="DUF2946 domain-containing protein" evidence="3">
    <location>
        <begin position="26"/>
        <end position="135"/>
    </location>
</feature>
<evidence type="ECO:0008006" key="6">
    <source>
        <dbReference type="Google" id="ProtNLM"/>
    </source>
</evidence>
<evidence type="ECO:0000313" key="4">
    <source>
        <dbReference type="EMBL" id="GHD05906.1"/>
    </source>
</evidence>
<proteinExistence type="predicted"/>
<name>A0ABQ3GH07_9MICC</name>
<feature type="transmembrane region" description="Helical" evidence="2">
    <location>
        <begin position="77"/>
        <end position="100"/>
    </location>
</feature>
<dbReference type="RefSeq" id="WP_189349561.1">
    <property type="nucleotide sequence ID" value="NZ_BMXK01000006.1"/>
</dbReference>